<evidence type="ECO:0000313" key="2">
    <source>
        <dbReference type="EMBL" id="EON95626.1"/>
    </source>
</evidence>
<keyword evidence="1" id="KW-1133">Transmembrane helix</keyword>
<accession>R8B8J9</accession>
<evidence type="ECO:0000256" key="1">
    <source>
        <dbReference type="SAM" id="Phobius"/>
    </source>
</evidence>
<organism evidence="2 3">
    <name type="scientific">Phaeoacremonium minimum (strain UCR-PA7)</name>
    <name type="common">Esca disease fungus</name>
    <name type="synonym">Togninia minima</name>
    <dbReference type="NCBI Taxonomy" id="1286976"/>
    <lineage>
        <taxon>Eukaryota</taxon>
        <taxon>Fungi</taxon>
        <taxon>Dikarya</taxon>
        <taxon>Ascomycota</taxon>
        <taxon>Pezizomycotina</taxon>
        <taxon>Sordariomycetes</taxon>
        <taxon>Sordariomycetidae</taxon>
        <taxon>Togniniales</taxon>
        <taxon>Togniniaceae</taxon>
        <taxon>Phaeoacremonium</taxon>
    </lineage>
</organism>
<keyword evidence="1" id="KW-0812">Transmembrane</keyword>
<protein>
    <submittedName>
        <fullName evidence="2">Uncharacterized protein</fullName>
    </submittedName>
</protein>
<dbReference type="EMBL" id="KB933378">
    <property type="protein sequence ID" value="EON95626.1"/>
    <property type="molecule type" value="Genomic_DNA"/>
</dbReference>
<dbReference type="AlphaFoldDB" id="R8B8J9"/>
<proteinExistence type="predicted"/>
<dbReference type="GeneID" id="19329738"/>
<dbReference type="KEGG" id="tmn:UCRPA7_8847"/>
<keyword evidence="1" id="KW-0472">Membrane</keyword>
<gene>
    <name evidence="2" type="ORF">UCRPA7_8847</name>
</gene>
<sequence length="225" mass="25483">MNYTEEHVAMRPHARQIRQREPRISNVRRFWTLAAVASGLLCILLFLLSLLSVAWIKFQEERNAHPEPTKTAVPTSKIGVSVTPTDKDRPVTRRELMVSLMTADYEDEDHCVSCTEALLDLGECLHRSDYKEACRAERKLYKRVAGNWQEEVAAIVVNDAAALPPPADKDPLVVCVHNEECHVAFEMLMECVKVRMLNPALSCEDQKEVLRDAVKKAIAEDQEGM</sequence>
<feature type="transmembrane region" description="Helical" evidence="1">
    <location>
        <begin position="30"/>
        <end position="56"/>
    </location>
</feature>
<keyword evidence="3" id="KW-1185">Reference proteome</keyword>
<name>R8B8J9_PHAM7</name>
<dbReference type="HOGENOM" id="CLU_1230664_0_0_1"/>
<evidence type="ECO:0000313" key="3">
    <source>
        <dbReference type="Proteomes" id="UP000014074"/>
    </source>
</evidence>
<dbReference type="Proteomes" id="UP000014074">
    <property type="component" value="Unassembled WGS sequence"/>
</dbReference>
<reference evidence="3" key="1">
    <citation type="journal article" date="2013" name="Genome Announc.">
        <title>Draft genome sequence of the ascomycete Phaeoacremonium aleophilum strain UCR-PA7, a causal agent of the esca disease complex in grapevines.</title>
        <authorList>
            <person name="Blanco-Ulate B."/>
            <person name="Rolshausen P."/>
            <person name="Cantu D."/>
        </authorList>
    </citation>
    <scope>NUCLEOTIDE SEQUENCE [LARGE SCALE GENOMIC DNA]</scope>
    <source>
        <strain evidence="3">UCR-PA7</strain>
    </source>
</reference>
<dbReference type="RefSeq" id="XP_007919547.1">
    <property type="nucleotide sequence ID" value="XM_007921356.1"/>
</dbReference>